<keyword evidence="2" id="KW-1185">Reference proteome</keyword>
<dbReference type="EMBL" id="HG934468">
    <property type="protein sequence ID" value="CDN30487.1"/>
    <property type="molecule type" value="Genomic_DNA"/>
</dbReference>
<dbReference type="AlphaFoldDB" id="A0A060R6D2"/>
<dbReference type="Proteomes" id="UP000027616">
    <property type="component" value="Chromosome I"/>
</dbReference>
<evidence type="ECO:0000313" key="1">
    <source>
        <dbReference type="EMBL" id="CDN30487.1"/>
    </source>
</evidence>
<dbReference type="STRING" id="1433126.BN938_0382"/>
<proteinExistence type="predicted"/>
<reference evidence="1 2" key="1">
    <citation type="journal article" date="2015" name="Genome Announc.">
        <title>Complete Genome Sequence of the Novel Leech Symbiont Mucinivorans hirudinis M3T.</title>
        <authorList>
            <person name="Nelson M.C."/>
            <person name="Bomar L."/>
            <person name="Graf J."/>
        </authorList>
    </citation>
    <scope>NUCLEOTIDE SEQUENCE [LARGE SCALE GENOMIC DNA]</scope>
    <source>
        <strain evidence="2">M3</strain>
    </source>
</reference>
<sequence>MFTTTLSILKTAFRESINCSRNGYQMANKKRKIGRFSTWRYLALVGVTWLPYRCGSDR</sequence>
<dbReference type="KEGG" id="rbc:BN938_0382"/>
<evidence type="ECO:0000313" key="2">
    <source>
        <dbReference type="Proteomes" id="UP000027616"/>
    </source>
</evidence>
<organism evidence="1 2">
    <name type="scientific">Mucinivorans hirudinis</name>
    <dbReference type="NCBI Taxonomy" id="1433126"/>
    <lineage>
        <taxon>Bacteria</taxon>
        <taxon>Pseudomonadati</taxon>
        <taxon>Bacteroidota</taxon>
        <taxon>Bacteroidia</taxon>
        <taxon>Bacteroidales</taxon>
        <taxon>Rikenellaceae</taxon>
        <taxon>Mucinivorans</taxon>
    </lineage>
</organism>
<dbReference type="HOGENOM" id="CLU_2974500_0_0_10"/>
<gene>
    <name evidence="1" type="ORF">BN938_0382</name>
</gene>
<protein>
    <submittedName>
        <fullName evidence="1">Uncharacterized protein</fullName>
    </submittedName>
</protein>
<name>A0A060R6D2_9BACT</name>
<accession>A0A060R6D2</accession>